<keyword evidence="4" id="KW-1185">Reference proteome</keyword>
<gene>
    <name evidence="3" type="ORF">BDZ85DRAFT_32193</name>
</gene>
<evidence type="ECO:0000256" key="1">
    <source>
        <dbReference type="SAM" id="MobiDB-lite"/>
    </source>
</evidence>
<reference evidence="4" key="1">
    <citation type="journal article" date="2020" name="Stud. Mycol.">
        <title>101 Dothideomycetes genomes: A test case for predicting lifestyles and emergence of pathogens.</title>
        <authorList>
            <person name="Haridas S."/>
            <person name="Albert R."/>
            <person name="Binder M."/>
            <person name="Bloem J."/>
            <person name="LaButti K."/>
            <person name="Salamov A."/>
            <person name="Andreopoulos B."/>
            <person name="Baker S."/>
            <person name="Barry K."/>
            <person name="Bills G."/>
            <person name="Bluhm B."/>
            <person name="Cannon C."/>
            <person name="Castanera R."/>
            <person name="Culley D."/>
            <person name="Daum C."/>
            <person name="Ezra D."/>
            <person name="Gonzalez J."/>
            <person name="Henrissat B."/>
            <person name="Kuo A."/>
            <person name="Liang C."/>
            <person name="Lipzen A."/>
            <person name="Lutzoni F."/>
            <person name="Magnuson J."/>
            <person name="Mondo S."/>
            <person name="Nolan M."/>
            <person name="Ohm R."/>
            <person name="Pangilinan J."/>
            <person name="Park H.-J."/>
            <person name="Ramirez L."/>
            <person name="Alfaro M."/>
            <person name="Sun H."/>
            <person name="Tritt A."/>
            <person name="Yoshinaga Y."/>
            <person name="Zwiers L.-H."/>
            <person name="Turgeon B."/>
            <person name="Goodwin S."/>
            <person name="Spatafora J."/>
            <person name="Crous P."/>
            <person name="Grigoriev I."/>
        </authorList>
    </citation>
    <scope>NUCLEOTIDE SEQUENCE [LARGE SCALE GENOMIC DNA]</scope>
    <source>
        <strain evidence="4">CECT 20119</strain>
    </source>
</reference>
<protein>
    <submittedName>
        <fullName evidence="3">Uncharacterized protein</fullName>
    </submittedName>
</protein>
<dbReference type="Proteomes" id="UP000799538">
    <property type="component" value="Unassembled WGS sequence"/>
</dbReference>
<accession>A0A6A6G3I2</accession>
<feature type="region of interest" description="Disordered" evidence="1">
    <location>
        <begin position="24"/>
        <end position="118"/>
    </location>
</feature>
<evidence type="ECO:0000256" key="2">
    <source>
        <dbReference type="SAM" id="SignalP"/>
    </source>
</evidence>
<organism evidence="3 4">
    <name type="scientific">Elsinoe ampelina</name>
    <dbReference type="NCBI Taxonomy" id="302913"/>
    <lineage>
        <taxon>Eukaryota</taxon>
        <taxon>Fungi</taxon>
        <taxon>Dikarya</taxon>
        <taxon>Ascomycota</taxon>
        <taxon>Pezizomycotina</taxon>
        <taxon>Dothideomycetes</taxon>
        <taxon>Dothideomycetidae</taxon>
        <taxon>Myriangiales</taxon>
        <taxon>Elsinoaceae</taxon>
        <taxon>Elsinoe</taxon>
    </lineage>
</organism>
<sequence>MHLPSPLPLFSLLILLLHPLLTTSFPLNPKKPTVNTPPIQPRHRPPQSPHLRRPTNPRQSPHRYHQAPTQFRSDRLLQRHRPQPGAAVQGCADAGCAQRTGDSAADAGAGGVASRLQD</sequence>
<name>A0A6A6G3I2_9PEZI</name>
<dbReference type="EMBL" id="ML992513">
    <property type="protein sequence ID" value="KAF2220129.1"/>
    <property type="molecule type" value="Genomic_DNA"/>
</dbReference>
<feature type="compositionally biased region" description="Basic residues" evidence="1">
    <location>
        <begin position="41"/>
        <end position="65"/>
    </location>
</feature>
<evidence type="ECO:0000313" key="3">
    <source>
        <dbReference type="EMBL" id="KAF2220129.1"/>
    </source>
</evidence>
<feature type="signal peptide" evidence="2">
    <location>
        <begin position="1"/>
        <end position="24"/>
    </location>
</feature>
<evidence type="ECO:0000313" key="4">
    <source>
        <dbReference type="Proteomes" id="UP000799538"/>
    </source>
</evidence>
<keyword evidence="2" id="KW-0732">Signal</keyword>
<dbReference type="AlphaFoldDB" id="A0A6A6G3I2"/>
<proteinExistence type="predicted"/>
<feature type="chain" id="PRO_5025540953" evidence="2">
    <location>
        <begin position="25"/>
        <end position="118"/>
    </location>
</feature>